<evidence type="ECO:0000259" key="4">
    <source>
        <dbReference type="PROSITE" id="PS50822"/>
    </source>
</evidence>
<evidence type="ECO:0000313" key="5">
    <source>
        <dbReference type="EMBL" id="EZG67504.1"/>
    </source>
</evidence>
<feature type="domain" description="Piwi" evidence="4">
    <location>
        <begin position="760"/>
        <end position="918"/>
    </location>
</feature>
<dbReference type="Pfam" id="PF16487">
    <property type="entry name" value="ArgoMid"/>
    <property type="match status" value="1"/>
</dbReference>
<dbReference type="SUPFAM" id="SSF101690">
    <property type="entry name" value="PAZ domain"/>
    <property type="match status" value="1"/>
</dbReference>
<dbReference type="InterPro" id="IPR003100">
    <property type="entry name" value="PAZ_dom"/>
</dbReference>
<sequence>MSGRSRGYGNQYGGDDGGRGYGGGRGGGRYSDSRGGGAGGRYSDSRGGGGGGRYSDSRGGGAGGRYSDSRGGGAGGFRRGGGGSGDRRGPAPVHEVYGATQTATNHYEILPPKSEILFQKHLVELQPLSELQYTMEADARVAIVERALDKNHIDVDSVLYDDDRILYYPADKEPIRLEVQVLHSKVEWTLSIRPQGDPLNLCRAFTKYAAGGGMDVVREEEQLFDILMKKAAGAGNYTKNKRVFLPKDDPDAFIDLQDSRQQLSLGAMKLWKGHCQTLSVIQNGQTKVPEERTHQITLCVNAASTMGLEQQSLEEYILVSTGIRVTASATINDRKKAEIRECLKGLKLNATHLNYRPFKVKGLSDLTANTYEFEGKDGKLTNVTKYFADTYKIKLRYPNAPLMEKVGGKKVYYPVEVLEVCQQSVNRMVNEAVKARIGEIMTMPPGERIRYINNVVSRHFVENPVLKRFGIELSKKEMLVSAHVIRPPNLLYGVRGKKGQTMGIQVGQGKWNMSQSAFIEPRNVQHYGVIIYSCRIDDNLVQDFFGTVSRESTKYNMRLAQAPEFKWVCNGLSDLQARAEKLGKLLKQNHLDILFVFIREKHTGLYGDVKSCFDGMITTQVLTAMKTPIINRRDRGMEGHIANILSKVNQKLGGICHKINHAAVEVRAVQQMLGNKGDTAIMALAFSNLRAQAPRLKDGKSLIPVISALVCSVDRDGVSYVHTVRCENSAGNFDVCGRLTEMAKDVLDERARLDGTGRWPKRIIFFRDGVSDGMLNETIQQEIRAIASAYNEKSITPPVVLCIAVRRAHQTRFFVPNCANDATNMPPGTVVFDNLSIPSSVPNFYLLSQAGIKGTSHPARYMVYCDTLKDFDAQLQQMSANERLMFYAHFIYQEAHLFQRAQRAVSMPAPVYYASNLAERGGIWKKDELLKYLDLVSGNVGVTADVGGRIGQIDQQLKEKSQRCNIGFYN</sequence>
<feature type="domain" description="PAZ" evidence="3">
    <location>
        <begin position="312"/>
        <end position="422"/>
    </location>
</feature>
<dbReference type="VEuPathDB" id="CryptoDB:GNI_068430"/>
<dbReference type="Gene3D" id="2.170.260.10">
    <property type="entry name" value="paz domain"/>
    <property type="match status" value="1"/>
</dbReference>
<dbReference type="PROSITE" id="PS50821">
    <property type="entry name" value="PAZ"/>
    <property type="match status" value="1"/>
</dbReference>
<dbReference type="GO" id="GO:0003723">
    <property type="term" value="F:RNA binding"/>
    <property type="evidence" value="ECO:0007669"/>
    <property type="project" value="InterPro"/>
</dbReference>
<dbReference type="SMART" id="SM00949">
    <property type="entry name" value="PAZ"/>
    <property type="match status" value="1"/>
</dbReference>
<dbReference type="Pfam" id="PF02170">
    <property type="entry name" value="PAZ"/>
    <property type="match status" value="1"/>
</dbReference>
<keyword evidence="6" id="KW-1185">Reference proteome</keyword>
<dbReference type="GeneID" id="22912504"/>
<dbReference type="InterPro" id="IPR036397">
    <property type="entry name" value="RNaseH_sf"/>
</dbReference>
<organism evidence="5 6">
    <name type="scientific">Gregarina niphandrodes</name>
    <name type="common">Septate eugregarine</name>
    <dbReference type="NCBI Taxonomy" id="110365"/>
    <lineage>
        <taxon>Eukaryota</taxon>
        <taxon>Sar</taxon>
        <taxon>Alveolata</taxon>
        <taxon>Apicomplexa</taxon>
        <taxon>Conoidasida</taxon>
        <taxon>Gregarinasina</taxon>
        <taxon>Eugregarinorida</taxon>
        <taxon>Gregarinidae</taxon>
        <taxon>Gregarina</taxon>
    </lineage>
</organism>
<feature type="compositionally biased region" description="Gly residues" evidence="2">
    <location>
        <begin position="10"/>
        <end position="84"/>
    </location>
</feature>
<dbReference type="SUPFAM" id="SSF53098">
    <property type="entry name" value="Ribonuclease H-like"/>
    <property type="match status" value="1"/>
</dbReference>
<gene>
    <name evidence="5" type="ORF">GNI_068430</name>
</gene>
<evidence type="ECO:0000313" key="6">
    <source>
        <dbReference type="Proteomes" id="UP000019763"/>
    </source>
</evidence>
<comment type="caution">
    <text evidence="5">The sequence shown here is derived from an EMBL/GenBank/DDBJ whole genome shotgun (WGS) entry which is preliminary data.</text>
</comment>
<evidence type="ECO:0000256" key="2">
    <source>
        <dbReference type="SAM" id="MobiDB-lite"/>
    </source>
</evidence>
<evidence type="ECO:0000256" key="1">
    <source>
        <dbReference type="RuleBase" id="RU361178"/>
    </source>
</evidence>
<dbReference type="eggNOG" id="KOG1041">
    <property type="taxonomic scope" value="Eukaryota"/>
</dbReference>
<dbReference type="OMA" id="MEGHIAN"/>
<reference evidence="5" key="1">
    <citation type="submission" date="2013-12" db="EMBL/GenBank/DDBJ databases">
        <authorList>
            <person name="Omoto C.K."/>
            <person name="Sibley D."/>
            <person name="Venepally P."/>
            <person name="Hadjithomas M."/>
            <person name="Karamycheva S."/>
            <person name="Brunk B."/>
            <person name="Roos D."/>
            <person name="Caler E."/>
            <person name="Lorenzi H."/>
        </authorList>
    </citation>
    <scope>NUCLEOTIDE SEQUENCE</scope>
</reference>
<dbReference type="EMBL" id="AFNH02000515">
    <property type="protein sequence ID" value="EZG67504.1"/>
    <property type="molecule type" value="Genomic_DNA"/>
</dbReference>
<comment type="similarity">
    <text evidence="1">Belongs to the argonaute family.</text>
</comment>
<proteinExistence type="inferred from homology"/>
<dbReference type="PANTHER" id="PTHR22891">
    <property type="entry name" value="EUKARYOTIC TRANSLATION INITIATION FACTOR 2C"/>
    <property type="match status" value="1"/>
</dbReference>
<dbReference type="Proteomes" id="UP000019763">
    <property type="component" value="Unassembled WGS sequence"/>
</dbReference>
<dbReference type="Pfam" id="PF02171">
    <property type="entry name" value="Piwi"/>
    <property type="match status" value="1"/>
</dbReference>
<dbReference type="OrthoDB" id="10252740at2759"/>
<evidence type="ECO:0000259" key="3">
    <source>
        <dbReference type="PROSITE" id="PS50821"/>
    </source>
</evidence>
<accession>A0A023B7I5</accession>
<name>A0A023B7I5_GRENI</name>
<protein>
    <submittedName>
        <fullName evidence="5">Piwi domain protein</fullName>
    </submittedName>
</protein>
<dbReference type="RefSeq" id="XP_011130219.1">
    <property type="nucleotide sequence ID" value="XM_011131917.1"/>
</dbReference>
<dbReference type="PROSITE" id="PS50822">
    <property type="entry name" value="PIWI"/>
    <property type="match status" value="1"/>
</dbReference>
<dbReference type="Gene3D" id="3.30.420.10">
    <property type="entry name" value="Ribonuclease H-like superfamily/Ribonuclease H"/>
    <property type="match status" value="1"/>
</dbReference>
<dbReference type="InterPro" id="IPR032473">
    <property type="entry name" value="Argonaute_Mid_dom"/>
</dbReference>
<dbReference type="InterPro" id="IPR012337">
    <property type="entry name" value="RNaseH-like_sf"/>
</dbReference>
<dbReference type="SMART" id="SM00950">
    <property type="entry name" value="Piwi"/>
    <property type="match status" value="1"/>
</dbReference>
<dbReference type="InterPro" id="IPR036085">
    <property type="entry name" value="PAZ_dom_sf"/>
</dbReference>
<dbReference type="CDD" id="cd02846">
    <property type="entry name" value="PAZ_argonaute_like"/>
    <property type="match status" value="1"/>
</dbReference>
<feature type="region of interest" description="Disordered" evidence="2">
    <location>
        <begin position="1"/>
        <end position="93"/>
    </location>
</feature>
<dbReference type="AlphaFoldDB" id="A0A023B7I5"/>
<dbReference type="InterPro" id="IPR003165">
    <property type="entry name" value="Piwi"/>
</dbReference>
<dbReference type="Gene3D" id="3.40.50.2300">
    <property type="match status" value="1"/>
</dbReference>